<dbReference type="AlphaFoldDB" id="A0A9K3NJD7"/>
<dbReference type="GO" id="GO:0016787">
    <property type="term" value="F:hydrolase activity"/>
    <property type="evidence" value="ECO:0007669"/>
    <property type="project" value="UniProtKB-KW"/>
</dbReference>
<keyword evidence="1" id="KW-0547">Nucleotide-binding</keyword>
<keyword evidence="1" id="KW-0378">Hydrolase</keyword>
<evidence type="ECO:0000313" key="2">
    <source>
        <dbReference type="Proteomes" id="UP000215914"/>
    </source>
</evidence>
<gene>
    <name evidence="1" type="ORF">HanXRQr2_Chr06g0263341</name>
</gene>
<sequence length="93" mass="10692">MSVNCGFLQDLMLKVLRTKLAFCVFYSHKGAVAVRQPYIRVVGIQGTNETTHGLASFTTEDVIFKLYNKNLRGMLFIDKRHVCFVVNHHHHTQ</sequence>
<accession>A0A9K3NJD7</accession>
<dbReference type="Proteomes" id="UP000215914">
    <property type="component" value="Unassembled WGS sequence"/>
</dbReference>
<reference evidence="1" key="2">
    <citation type="submission" date="2020-06" db="EMBL/GenBank/DDBJ databases">
        <title>Helianthus annuus Genome sequencing and assembly Release 2.</title>
        <authorList>
            <person name="Gouzy J."/>
            <person name="Langlade N."/>
            <person name="Munos S."/>
        </authorList>
    </citation>
    <scope>NUCLEOTIDE SEQUENCE</scope>
    <source>
        <tissue evidence="1">Leaves</tissue>
    </source>
</reference>
<dbReference type="EMBL" id="MNCJ02000321">
    <property type="protein sequence ID" value="KAF5802762.1"/>
    <property type="molecule type" value="Genomic_DNA"/>
</dbReference>
<dbReference type="Gramene" id="mRNA:HanXRQr2_Chr06g0263341">
    <property type="protein sequence ID" value="CDS:HanXRQr2_Chr06g0263341.1"/>
    <property type="gene ID" value="HanXRQr2_Chr06g0263341"/>
</dbReference>
<keyword evidence="1" id="KW-0347">Helicase</keyword>
<keyword evidence="1" id="KW-0067">ATP-binding</keyword>
<keyword evidence="2" id="KW-1185">Reference proteome</keyword>
<dbReference type="EC" id="3.6.4.12" evidence="1"/>
<comment type="caution">
    <text evidence="1">The sequence shown here is derived from an EMBL/GenBank/DDBJ whole genome shotgun (WGS) entry which is preliminary data.</text>
</comment>
<proteinExistence type="predicted"/>
<reference evidence="1" key="1">
    <citation type="journal article" date="2017" name="Nature">
        <title>The sunflower genome provides insights into oil metabolism, flowering and Asterid evolution.</title>
        <authorList>
            <person name="Badouin H."/>
            <person name="Gouzy J."/>
            <person name="Grassa C.J."/>
            <person name="Murat F."/>
            <person name="Staton S.E."/>
            <person name="Cottret L."/>
            <person name="Lelandais-Briere C."/>
            <person name="Owens G.L."/>
            <person name="Carrere S."/>
            <person name="Mayjonade B."/>
            <person name="Legrand L."/>
            <person name="Gill N."/>
            <person name="Kane N.C."/>
            <person name="Bowers J.E."/>
            <person name="Hubner S."/>
            <person name="Bellec A."/>
            <person name="Berard A."/>
            <person name="Berges H."/>
            <person name="Blanchet N."/>
            <person name="Boniface M.C."/>
            <person name="Brunel D."/>
            <person name="Catrice O."/>
            <person name="Chaidir N."/>
            <person name="Claudel C."/>
            <person name="Donnadieu C."/>
            <person name="Faraut T."/>
            <person name="Fievet G."/>
            <person name="Helmstetter N."/>
            <person name="King M."/>
            <person name="Knapp S.J."/>
            <person name="Lai Z."/>
            <person name="Le Paslier M.C."/>
            <person name="Lippi Y."/>
            <person name="Lorenzon L."/>
            <person name="Mandel J.R."/>
            <person name="Marage G."/>
            <person name="Marchand G."/>
            <person name="Marquand E."/>
            <person name="Bret-Mestries E."/>
            <person name="Morien E."/>
            <person name="Nambeesan S."/>
            <person name="Nguyen T."/>
            <person name="Pegot-Espagnet P."/>
            <person name="Pouilly N."/>
            <person name="Raftis F."/>
            <person name="Sallet E."/>
            <person name="Schiex T."/>
            <person name="Thomas J."/>
            <person name="Vandecasteele C."/>
            <person name="Vares D."/>
            <person name="Vear F."/>
            <person name="Vautrin S."/>
            <person name="Crespi M."/>
            <person name="Mangin B."/>
            <person name="Burke J.M."/>
            <person name="Salse J."/>
            <person name="Munos S."/>
            <person name="Vincourt P."/>
            <person name="Rieseberg L.H."/>
            <person name="Langlade N.B."/>
        </authorList>
    </citation>
    <scope>NUCLEOTIDE SEQUENCE</scope>
    <source>
        <tissue evidence="1">Leaves</tissue>
    </source>
</reference>
<name>A0A9K3NJD7_HELAN</name>
<dbReference type="GO" id="GO:0003678">
    <property type="term" value="F:DNA helicase activity"/>
    <property type="evidence" value="ECO:0007669"/>
    <property type="project" value="UniProtKB-EC"/>
</dbReference>
<organism evidence="1 2">
    <name type="scientific">Helianthus annuus</name>
    <name type="common">Common sunflower</name>
    <dbReference type="NCBI Taxonomy" id="4232"/>
    <lineage>
        <taxon>Eukaryota</taxon>
        <taxon>Viridiplantae</taxon>
        <taxon>Streptophyta</taxon>
        <taxon>Embryophyta</taxon>
        <taxon>Tracheophyta</taxon>
        <taxon>Spermatophyta</taxon>
        <taxon>Magnoliopsida</taxon>
        <taxon>eudicotyledons</taxon>
        <taxon>Gunneridae</taxon>
        <taxon>Pentapetalae</taxon>
        <taxon>asterids</taxon>
        <taxon>campanulids</taxon>
        <taxon>Asterales</taxon>
        <taxon>Asteraceae</taxon>
        <taxon>Asteroideae</taxon>
        <taxon>Heliantheae alliance</taxon>
        <taxon>Heliantheae</taxon>
        <taxon>Helianthus</taxon>
    </lineage>
</organism>
<protein>
    <submittedName>
        <fullName evidence="1">DNA helicase</fullName>
        <ecNumber evidence="1">3.6.4.12</ecNumber>
    </submittedName>
</protein>
<evidence type="ECO:0000313" key="1">
    <source>
        <dbReference type="EMBL" id="KAF5802762.1"/>
    </source>
</evidence>